<dbReference type="InterPro" id="IPR050189">
    <property type="entry name" value="MFS_Efflux_Transporters"/>
</dbReference>
<dbReference type="OrthoDB" id="8986199at2"/>
<protein>
    <submittedName>
        <fullName evidence="7">MFS transporter</fullName>
    </submittedName>
</protein>
<dbReference type="InterPro" id="IPR011701">
    <property type="entry name" value="MFS"/>
</dbReference>
<dbReference type="Pfam" id="PF07690">
    <property type="entry name" value="MFS_1"/>
    <property type="match status" value="1"/>
</dbReference>
<evidence type="ECO:0000256" key="4">
    <source>
        <dbReference type="ARBA" id="ARBA00022989"/>
    </source>
</evidence>
<dbReference type="PANTHER" id="PTHR43124:SF10">
    <property type="entry name" value="PURINE EFFLUX PUMP PBUE"/>
    <property type="match status" value="1"/>
</dbReference>
<dbReference type="Gene3D" id="1.20.1250.20">
    <property type="entry name" value="MFS general substrate transporter like domains"/>
    <property type="match status" value="2"/>
</dbReference>
<dbReference type="GO" id="GO:0005886">
    <property type="term" value="C:plasma membrane"/>
    <property type="evidence" value="ECO:0007669"/>
    <property type="project" value="UniProtKB-SubCell"/>
</dbReference>
<dbReference type="EMBL" id="JAGEMX010000011">
    <property type="protein sequence ID" value="MBO1833359.1"/>
    <property type="molecule type" value="Genomic_DNA"/>
</dbReference>
<evidence type="ECO:0000313" key="7">
    <source>
        <dbReference type="EMBL" id="MBK1932734.1"/>
    </source>
</evidence>
<feature type="transmembrane region" description="Helical" evidence="6">
    <location>
        <begin position="309"/>
        <end position="331"/>
    </location>
</feature>
<feature type="transmembrane region" description="Helical" evidence="6">
    <location>
        <begin position="186"/>
        <end position="205"/>
    </location>
</feature>
<feature type="transmembrane region" description="Helical" evidence="6">
    <location>
        <begin position="284"/>
        <end position="303"/>
    </location>
</feature>
<feature type="transmembrane region" description="Helical" evidence="6">
    <location>
        <begin position="372"/>
        <end position="392"/>
    </location>
</feature>
<evidence type="ECO:0000313" key="9">
    <source>
        <dbReference type="Proteomes" id="UP000611459"/>
    </source>
</evidence>
<dbReference type="PANTHER" id="PTHR43124">
    <property type="entry name" value="PURINE EFFLUX PUMP PBUE"/>
    <property type="match status" value="1"/>
</dbReference>
<feature type="transmembrane region" description="Helical" evidence="6">
    <location>
        <begin position="66"/>
        <end position="86"/>
    </location>
</feature>
<feature type="transmembrane region" description="Helical" evidence="6">
    <location>
        <begin position="98"/>
        <end position="116"/>
    </location>
</feature>
<feature type="transmembrane region" description="Helical" evidence="6">
    <location>
        <begin position="225"/>
        <end position="244"/>
    </location>
</feature>
<name>A0A1R1W056_9BURK</name>
<keyword evidence="4 6" id="KW-1133">Transmembrane helix</keyword>
<sequence length="405" mass="42189">MRARGRFDASSRSRIRANDKESIVSVEIKGIRKIALLYTGAVVWTPTYLLPFSIEESMARFGLSESTAGWLASAVLLCLSLSIIVFGRHTATLNKRTGALAAAAFAVLSTCAMFSHNFHVFVAAKLILGAALGVSCVCAYGVIAHVKHPEKVAAQVAVAMAIIFSCAMYVVPIVNVKMGHIGVDAVQLAVVVAALFFGAFMHPAVNTSEEAVAKDAIKSSDVRGILISAFFIYVSQTALMGFAAEVAATRGVEAEQLGMLFMLNAALQLPVGVAVNWLGDRFGLFKPIALGLALLIACSLGMYCVGGKWAFLVSTALVSAGATLVAPYMVAALSQMDASGRSTATCASAINLGLTVGPAIAGTVFSVAGLRAVGWLSVGLLVVPIFLTSVAIRQFKAKHAEAAVA</sequence>
<feature type="transmembrane region" description="Helical" evidence="6">
    <location>
        <begin position="152"/>
        <end position="174"/>
    </location>
</feature>
<dbReference type="InterPro" id="IPR036259">
    <property type="entry name" value="MFS_trans_sf"/>
</dbReference>
<keyword evidence="2" id="KW-1003">Cell membrane</keyword>
<evidence type="ECO:0000256" key="5">
    <source>
        <dbReference type="ARBA" id="ARBA00023136"/>
    </source>
</evidence>
<feature type="transmembrane region" description="Helical" evidence="6">
    <location>
        <begin position="122"/>
        <end position="143"/>
    </location>
</feature>
<evidence type="ECO:0000313" key="10">
    <source>
        <dbReference type="Proteomes" id="UP000664048"/>
    </source>
</evidence>
<dbReference type="EMBL" id="JAENIB010000010">
    <property type="protein sequence ID" value="MBK1932734.1"/>
    <property type="molecule type" value="Genomic_DNA"/>
</dbReference>
<reference evidence="8 10" key="2">
    <citation type="submission" date="2021-03" db="EMBL/GenBank/DDBJ databases">
        <title>Clinical course, treatment and visual outcome of an outbreak of Burkholderia contaminans endophthalmitis following cataract surgery.</title>
        <authorList>
            <person name="Lind C."/>
            <person name="Olsen K."/>
            <person name="Angelsen N.K."/>
            <person name="Krefting E.A."/>
            <person name="Fossen K."/>
            <person name="Gravningen K."/>
            <person name="Depoorter E."/>
            <person name="Vandamme P."/>
            <person name="Bertelsen G."/>
        </authorList>
    </citation>
    <scope>NUCLEOTIDE SEQUENCE [LARGE SCALE GENOMIC DNA]</scope>
    <source>
        <strain evidence="8 10">51242556</strain>
    </source>
</reference>
<keyword evidence="3 6" id="KW-0812">Transmembrane</keyword>
<evidence type="ECO:0000256" key="6">
    <source>
        <dbReference type="SAM" id="Phobius"/>
    </source>
</evidence>
<evidence type="ECO:0000256" key="2">
    <source>
        <dbReference type="ARBA" id="ARBA00022475"/>
    </source>
</evidence>
<feature type="transmembrane region" description="Helical" evidence="6">
    <location>
        <begin position="35"/>
        <end position="54"/>
    </location>
</feature>
<feature type="transmembrane region" description="Helical" evidence="6">
    <location>
        <begin position="343"/>
        <end position="366"/>
    </location>
</feature>
<comment type="subcellular location">
    <subcellularLocation>
        <location evidence="1">Cell membrane</location>
        <topology evidence="1">Multi-pass membrane protein</topology>
    </subcellularLocation>
</comment>
<dbReference type="SUPFAM" id="SSF103473">
    <property type="entry name" value="MFS general substrate transporter"/>
    <property type="match status" value="1"/>
</dbReference>
<comment type="caution">
    <text evidence="7">The sequence shown here is derived from an EMBL/GenBank/DDBJ whole genome shotgun (WGS) entry which is preliminary data.</text>
</comment>
<evidence type="ECO:0000313" key="8">
    <source>
        <dbReference type="EMBL" id="MBO1833359.1"/>
    </source>
</evidence>
<evidence type="ECO:0000256" key="3">
    <source>
        <dbReference type="ARBA" id="ARBA00022692"/>
    </source>
</evidence>
<dbReference type="AlphaFoldDB" id="A0A1R1W056"/>
<proteinExistence type="predicted"/>
<dbReference type="Proteomes" id="UP000664048">
    <property type="component" value="Unassembled WGS sequence"/>
</dbReference>
<gene>
    <name evidence="8" type="ORF">J4M89_28615</name>
    <name evidence="7" type="ORF">JIN94_22875</name>
</gene>
<feature type="transmembrane region" description="Helical" evidence="6">
    <location>
        <begin position="256"/>
        <end position="277"/>
    </location>
</feature>
<accession>A0A1R1W056</accession>
<keyword evidence="5 6" id="KW-0472">Membrane</keyword>
<dbReference type="GO" id="GO:0022857">
    <property type="term" value="F:transmembrane transporter activity"/>
    <property type="evidence" value="ECO:0007669"/>
    <property type="project" value="InterPro"/>
</dbReference>
<organism evidence="7 9">
    <name type="scientific">Burkholderia contaminans</name>
    <dbReference type="NCBI Taxonomy" id="488447"/>
    <lineage>
        <taxon>Bacteria</taxon>
        <taxon>Pseudomonadati</taxon>
        <taxon>Pseudomonadota</taxon>
        <taxon>Betaproteobacteria</taxon>
        <taxon>Burkholderiales</taxon>
        <taxon>Burkholderiaceae</taxon>
        <taxon>Burkholderia</taxon>
        <taxon>Burkholderia cepacia complex</taxon>
    </lineage>
</organism>
<dbReference type="Proteomes" id="UP000611459">
    <property type="component" value="Unassembled WGS sequence"/>
</dbReference>
<evidence type="ECO:0000256" key="1">
    <source>
        <dbReference type="ARBA" id="ARBA00004651"/>
    </source>
</evidence>
<keyword evidence="10" id="KW-1185">Reference proteome</keyword>
<reference evidence="7" key="1">
    <citation type="submission" date="2021-01" db="EMBL/GenBank/DDBJ databases">
        <title>Outbreak of Burkholderia contaminns endophthalmitis traced to a clinical ventilation system.</title>
        <authorList>
            <person name="Lipuma J."/>
            <person name="Spilker T."/>
            <person name="Kratholm J."/>
        </authorList>
    </citation>
    <scope>NUCLEOTIDE SEQUENCE</scope>
    <source>
        <strain evidence="7">HI4954</strain>
    </source>
</reference>